<reference evidence="5" key="1">
    <citation type="submission" date="2025-08" db="UniProtKB">
        <authorList>
            <consortium name="RefSeq"/>
        </authorList>
    </citation>
    <scope>IDENTIFICATION</scope>
    <source>
        <tissue evidence="5">Gonads</tissue>
    </source>
</reference>
<feature type="signal peptide" evidence="2">
    <location>
        <begin position="1"/>
        <end position="20"/>
    </location>
</feature>
<sequence length="243" mass="26911">MTYFAGVLLLLLTGIVVTSAQGRGKRGDRGRYSRSRQGNPGNQPNCTRSCECQACGDPHFTSCDGQRFSYQGNDGNNFMAEQCTGQKQFSIQFRTIPSNSNRRVINNVTVFLHRPYDATGSWPTKRVDIEATRDPDDAIVKINNAVTTLPDNVMSGNHLRAVLKIVDRDSFTKCVEVSTPWGLVVTACVAHFPYRCLFVSFPPVLGCGNICGQCANYNGYSADDCTHYNQKCWKDDDKNGNRG</sequence>
<evidence type="ECO:0000256" key="2">
    <source>
        <dbReference type="SAM" id="SignalP"/>
    </source>
</evidence>
<dbReference type="RefSeq" id="XP_013416818.1">
    <property type="nucleotide sequence ID" value="XM_013561364.1"/>
</dbReference>
<dbReference type="GeneID" id="106178248"/>
<dbReference type="KEGG" id="lak:106178248"/>
<evidence type="ECO:0000259" key="3">
    <source>
        <dbReference type="PROSITE" id="PS51233"/>
    </source>
</evidence>
<dbReference type="Proteomes" id="UP000085678">
    <property type="component" value="Unplaced"/>
</dbReference>
<gene>
    <name evidence="5" type="primary">LOC106178248</name>
</gene>
<keyword evidence="2" id="KW-0732">Signal</keyword>
<dbReference type="AlphaFoldDB" id="A0A1S3K2F2"/>
<name>A0A1S3K2F2_LINAN</name>
<feature type="domain" description="VWFD" evidence="3">
    <location>
        <begin position="50"/>
        <end position="243"/>
    </location>
</feature>
<evidence type="ECO:0000256" key="1">
    <source>
        <dbReference type="SAM" id="MobiDB-lite"/>
    </source>
</evidence>
<keyword evidence="4" id="KW-1185">Reference proteome</keyword>
<feature type="chain" id="PRO_5010219116" evidence="2">
    <location>
        <begin position="21"/>
        <end position="243"/>
    </location>
</feature>
<feature type="region of interest" description="Disordered" evidence="1">
    <location>
        <begin position="22"/>
        <end position="45"/>
    </location>
</feature>
<dbReference type="STRING" id="7574.A0A1S3K2F2"/>
<protein>
    <submittedName>
        <fullName evidence="5">IgGFc-binding protein</fullName>
    </submittedName>
</protein>
<dbReference type="InterPro" id="IPR001846">
    <property type="entry name" value="VWF_type-D"/>
</dbReference>
<dbReference type="InParanoid" id="A0A1S3K2F2"/>
<dbReference type="PROSITE" id="PS51233">
    <property type="entry name" value="VWFD"/>
    <property type="match status" value="1"/>
</dbReference>
<evidence type="ECO:0000313" key="4">
    <source>
        <dbReference type="Proteomes" id="UP000085678"/>
    </source>
</evidence>
<proteinExistence type="predicted"/>
<organism evidence="4 5">
    <name type="scientific">Lingula anatina</name>
    <name type="common">Brachiopod</name>
    <name type="synonym">Lingula unguis</name>
    <dbReference type="NCBI Taxonomy" id="7574"/>
    <lineage>
        <taxon>Eukaryota</taxon>
        <taxon>Metazoa</taxon>
        <taxon>Spiralia</taxon>
        <taxon>Lophotrochozoa</taxon>
        <taxon>Brachiopoda</taxon>
        <taxon>Linguliformea</taxon>
        <taxon>Lingulata</taxon>
        <taxon>Lingulida</taxon>
        <taxon>Linguloidea</taxon>
        <taxon>Lingulidae</taxon>
        <taxon>Lingula</taxon>
    </lineage>
</organism>
<dbReference type="Pfam" id="PF00094">
    <property type="entry name" value="VWD"/>
    <property type="match status" value="1"/>
</dbReference>
<feature type="compositionally biased region" description="Polar residues" evidence="1">
    <location>
        <begin position="35"/>
        <end position="45"/>
    </location>
</feature>
<accession>A0A1S3K2F2</accession>
<evidence type="ECO:0000313" key="5">
    <source>
        <dbReference type="RefSeq" id="XP_013416818.1"/>
    </source>
</evidence>